<dbReference type="InterPro" id="IPR032710">
    <property type="entry name" value="NTF2-like_dom_sf"/>
</dbReference>
<keyword evidence="3" id="KW-1185">Reference proteome</keyword>
<feature type="compositionally biased region" description="Pro residues" evidence="1">
    <location>
        <begin position="47"/>
        <end position="59"/>
    </location>
</feature>
<gene>
    <name evidence="2" type="ORF">NA57DRAFT_75030</name>
</gene>
<name>A0A9P4IDD9_9PEZI</name>
<protein>
    <submittedName>
        <fullName evidence="2">Uncharacterized protein</fullName>
    </submittedName>
</protein>
<dbReference type="SUPFAM" id="SSF54427">
    <property type="entry name" value="NTF2-like"/>
    <property type="match status" value="1"/>
</dbReference>
<dbReference type="Proteomes" id="UP000799772">
    <property type="component" value="Unassembled WGS sequence"/>
</dbReference>
<evidence type="ECO:0000313" key="3">
    <source>
        <dbReference type="Proteomes" id="UP000799772"/>
    </source>
</evidence>
<comment type="caution">
    <text evidence="2">The sequence shown here is derived from an EMBL/GenBank/DDBJ whole genome shotgun (WGS) entry which is preliminary data.</text>
</comment>
<organism evidence="2 3">
    <name type="scientific">Rhizodiscina lignyota</name>
    <dbReference type="NCBI Taxonomy" id="1504668"/>
    <lineage>
        <taxon>Eukaryota</taxon>
        <taxon>Fungi</taxon>
        <taxon>Dikarya</taxon>
        <taxon>Ascomycota</taxon>
        <taxon>Pezizomycotina</taxon>
        <taxon>Dothideomycetes</taxon>
        <taxon>Pleosporomycetidae</taxon>
        <taxon>Aulographales</taxon>
        <taxon>Rhizodiscinaceae</taxon>
        <taxon>Rhizodiscina</taxon>
    </lineage>
</organism>
<reference evidence="2" key="1">
    <citation type="journal article" date="2020" name="Stud. Mycol.">
        <title>101 Dothideomycetes genomes: a test case for predicting lifestyles and emergence of pathogens.</title>
        <authorList>
            <person name="Haridas S."/>
            <person name="Albert R."/>
            <person name="Binder M."/>
            <person name="Bloem J."/>
            <person name="Labutti K."/>
            <person name="Salamov A."/>
            <person name="Andreopoulos B."/>
            <person name="Baker S."/>
            <person name="Barry K."/>
            <person name="Bills G."/>
            <person name="Bluhm B."/>
            <person name="Cannon C."/>
            <person name="Castanera R."/>
            <person name="Culley D."/>
            <person name="Daum C."/>
            <person name="Ezra D."/>
            <person name="Gonzalez J."/>
            <person name="Henrissat B."/>
            <person name="Kuo A."/>
            <person name="Liang C."/>
            <person name="Lipzen A."/>
            <person name="Lutzoni F."/>
            <person name="Magnuson J."/>
            <person name="Mondo S."/>
            <person name="Nolan M."/>
            <person name="Ohm R."/>
            <person name="Pangilinan J."/>
            <person name="Park H.-J."/>
            <person name="Ramirez L."/>
            <person name="Alfaro M."/>
            <person name="Sun H."/>
            <person name="Tritt A."/>
            <person name="Yoshinaga Y."/>
            <person name="Zwiers L.-H."/>
            <person name="Turgeon B."/>
            <person name="Goodwin S."/>
            <person name="Spatafora J."/>
            <person name="Crous P."/>
            <person name="Grigoriev I."/>
        </authorList>
    </citation>
    <scope>NUCLEOTIDE SEQUENCE</scope>
    <source>
        <strain evidence="2">CBS 133067</strain>
    </source>
</reference>
<accession>A0A9P4IDD9</accession>
<feature type="region of interest" description="Disordered" evidence="1">
    <location>
        <begin position="44"/>
        <end position="63"/>
    </location>
</feature>
<evidence type="ECO:0000256" key="1">
    <source>
        <dbReference type="SAM" id="MobiDB-lite"/>
    </source>
</evidence>
<dbReference type="Gene3D" id="3.10.450.50">
    <property type="match status" value="1"/>
</dbReference>
<dbReference type="OrthoDB" id="5181940at2759"/>
<evidence type="ECO:0000313" key="2">
    <source>
        <dbReference type="EMBL" id="KAF2099530.1"/>
    </source>
</evidence>
<sequence length="164" mass="18506">MADSEADSKPIKSLIQSFFDAINASDTKALQEHFFPTASLTILRQDPPLPESSPPPSPPDNKITVVTRTNIETFIKMVEDGERRRKGKKGPELVERPDLEHTRIEVDAGFGMAWSPFTVTFDGVLHHYGVMVYTLGREEGGKWRIEGLTQSYRRTPGWEKTSFL</sequence>
<dbReference type="EMBL" id="ML978125">
    <property type="protein sequence ID" value="KAF2099530.1"/>
    <property type="molecule type" value="Genomic_DNA"/>
</dbReference>
<proteinExistence type="predicted"/>
<dbReference type="AlphaFoldDB" id="A0A9P4IDD9"/>